<proteinExistence type="predicted"/>
<dbReference type="EMBL" id="VILF01000005">
    <property type="protein sequence ID" value="MTJ45284.1"/>
    <property type="molecule type" value="Genomic_DNA"/>
</dbReference>
<sequence length="936" mass="98869">MLNKIKRPPRNYSKKLITSLAFIICIWGQSLQPASAEGSKELVQNLGYRPYTEWLPGVTIAGIPRRTLLRVYVNAGETINLGSSVHTSFGDGTQDIVYRSPSGTTGSCDVLSTGFGFINTYLKESNGPLPAAGGYTPCQIVATQTGVYEVEFHGPSSTSTANPPILTYNAAFPTDGTQEATVAAWDITVVTSGGLRQQGRVFTNYLSLNMGGNSGDPNPDLLGLNSILYVQTKDGYRYRVTLDRLDPGNFIFFGNNRGFIDKTDNSNLYHSITAPDENLNFIGNVGLHLPTLADTLTEITHRVFLNIPNTTVALPGLGIPITATLPVPPPDFKFTGIAGNTTKVNAGGNFTFTTSQFGKYQIIIDTNKDNTYGNSNDRILTGGILFGKNTVNWDGKDKAGTALSVGTYNAKVYVTAGEYHFPLLDVESNQNGIRIIMENAPGAFTGTNTTGVAINSSTIYYDDSNYTTKDGTPVNLDLTGDELATSPRDATKGVNTNTFGRHEWSRLYGNDKGIDTWKYFLDPNGTATPVVIVATTPNVAGTKQVAFKADNDSSGSVTKNDTVEYTVSYANTGDANANNFMIKDTLPADLTYVPGSLAIVSQTSGNTLAINPNYGVTTGGIIDVNLTNTGTLRANDTVTIKFSATVNTAAVTISNQATANFNPATNTTVTVTTLTDAVPTTTTDGATDKPTKSGDIVLQTADDGTDTGNNPGSTSDDDPTLFTSVNNPPKLLLVKRITALNGITTDFTGFDSSAPTPEDTDTNWPDKITYLRGKINGSTVKSGDILEYTIYFLSRGFAPAVSTKICDLVPDNLEFVPTGFNSDTTIPSDSGITTTTADFGIVLGWNSTGTGGLPSPATPLTGSYLLRLTGAGTDTDAGEFFAAGVTPSTTCAATNTNGAIVVKVGGSTPAAGIPQSTGVGTPVGSYGFFRFRAKVK</sequence>
<name>A0ACC7SAA0_DOLFA</name>
<evidence type="ECO:0000313" key="2">
    <source>
        <dbReference type="Proteomes" id="UP001517388"/>
    </source>
</evidence>
<gene>
    <name evidence="1" type="ORF">FJR39_19980</name>
</gene>
<dbReference type="Proteomes" id="UP001517388">
    <property type="component" value="Unassembled WGS sequence"/>
</dbReference>
<comment type="caution">
    <text evidence="1">The sequence shown here is derived from an EMBL/GenBank/DDBJ whole genome shotgun (WGS) entry which is preliminary data.</text>
</comment>
<evidence type="ECO:0000313" key="1">
    <source>
        <dbReference type="EMBL" id="MTJ45284.1"/>
    </source>
</evidence>
<organism evidence="1 2">
    <name type="scientific">Dolichospermum flos-aquae UHCC 0037</name>
    <dbReference type="NCBI Taxonomy" id="2590026"/>
    <lineage>
        <taxon>Bacteria</taxon>
        <taxon>Bacillati</taxon>
        <taxon>Cyanobacteriota</taxon>
        <taxon>Cyanophyceae</taxon>
        <taxon>Nostocales</taxon>
        <taxon>Aphanizomenonaceae</taxon>
        <taxon>Dolichospermum</taxon>
    </lineage>
</organism>
<accession>A0ACC7SAA0</accession>
<protein>
    <submittedName>
        <fullName evidence="1">Isopeptide-forming domain-containing fimbrial protein</fullName>
    </submittedName>
</protein>
<reference evidence="2" key="1">
    <citation type="journal article" date="2020" name="Toxins">
        <title>Phylogenomic Analysis of Secondary Metabolism in the Toxic Cyanobacterial Genera Anabaena, Dolichospermum and Aphanizomenon.</title>
        <authorList>
            <person name="Oesterholm J."/>
            <person name="Popin R.V."/>
            <person name="Fewer D.P."/>
            <person name="Sivonen K."/>
        </authorList>
    </citation>
    <scope>NUCLEOTIDE SEQUENCE [LARGE SCALE GENOMIC DNA]</scope>
    <source>
        <strain evidence="2">UHCC 0037</strain>
    </source>
</reference>
<keyword evidence="2" id="KW-1185">Reference proteome</keyword>